<proteinExistence type="predicted"/>
<keyword evidence="1" id="KW-0472">Membrane</keyword>
<dbReference type="Proteomes" id="UP000315133">
    <property type="component" value="Unassembled WGS sequence"/>
</dbReference>
<feature type="transmembrane region" description="Helical" evidence="1">
    <location>
        <begin position="83"/>
        <end position="104"/>
    </location>
</feature>
<evidence type="ECO:0000313" key="2">
    <source>
        <dbReference type="EMBL" id="TQM91081.1"/>
    </source>
</evidence>
<evidence type="ECO:0000313" key="3">
    <source>
        <dbReference type="Proteomes" id="UP000315133"/>
    </source>
</evidence>
<feature type="transmembrane region" description="Helical" evidence="1">
    <location>
        <begin position="44"/>
        <end position="62"/>
    </location>
</feature>
<dbReference type="OrthoDB" id="3626682at2"/>
<reference evidence="2 3" key="1">
    <citation type="submission" date="2019-06" db="EMBL/GenBank/DDBJ databases">
        <title>Sequencing the genomes of 1000 actinobacteria strains.</title>
        <authorList>
            <person name="Klenk H.-P."/>
        </authorList>
    </citation>
    <scope>NUCLEOTIDE SEQUENCE [LARGE SCALE GENOMIC DNA]</scope>
    <source>
        <strain evidence="2 3">DSM 12362</strain>
    </source>
</reference>
<keyword evidence="3" id="KW-1185">Reference proteome</keyword>
<keyword evidence="1" id="KW-0812">Transmembrane</keyword>
<feature type="transmembrane region" description="Helical" evidence="1">
    <location>
        <begin position="135"/>
        <end position="155"/>
    </location>
</feature>
<feature type="transmembrane region" description="Helical" evidence="1">
    <location>
        <begin position="19"/>
        <end position="38"/>
    </location>
</feature>
<name>A0A543K7L1_9MICO</name>
<evidence type="ECO:0000256" key="1">
    <source>
        <dbReference type="SAM" id="Phobius"/>
    </source>
</evidence>
<accession>A0A543K7L1</accession>
<sequence>MSSDDAALVRPISVPGHPVVVGGLVGLSGATAFVLVNAPGLPDVWALLARVAWALALVVAVWQMLLRRRRLTPASPPTRTGGLVYVASVLGMVAAIVLGARLLVGIARPELVPALVVTAVGAHFIPFARAFSAPVFGIIGWAMTALGLVGLLVGWQVAGGLVASATATTAGLVMLVAMARWTHRDDPTVTA</sequence>
<comment type="caution">
    <text evidence="2">The sequence shown here is derived from an EMBL/GenBank/DDBJ whole genome shotgun (WGS) entry which is preliminary data.</text>
</comment>
<protein>
    <submittedName>
        <fullName evidence="2">Uncharacterized protein</fullName>
    </submittedName>
</protein>
<feature type="transmembrane region" description="Helical" evidence="1">
    <location>
        <begin position="161"/>
        <end position="179"/>
    </location>
</feature>
<dbReference type="AlphaFoldDB" id="A0A543K7L1"/>
<organism evidence="2 3">
    <name type="scientific">Ornithinimicrobium humiphilum</name>
    <dbReference type="NCBI Taxonomy" id="125288"/>
    <lineage>
        <taxon>Bacteria</taxon>
        <taxon>Bacillati</taxon>
        <taxon>Actinomycetota</taxon>
        <taxon>Actinomycetes</taxon>
        <taxon>Micrococcales</taxon>
        <taxon>Ornithinimicrobiaceae</taxon>
        <taxon>Ornithinimicrobium</taxon>
    </lineage>
</organism>
<gene>
    <name evidence="2" type="ORF">FB476_2804</name>
</gene>
<feature type="transmembrane region" description="Helical" evidence="1">
    <location>
        <begin position="110"/>
        <end position="128"/>
    </location>
</feature>
<dbReference type="EMBL" id="VFPU01000002">
    <property type="protein sequence ID" value="TQM91081.1"/>
    <property type="molecule type" value="Genomic_DNA"/>
</dbReference>
<keyword evidence="1" id="KW-1133">Transmembrane helix</keyword>
<dbReference type="RefSeq" id="WP_141820458.1">
    <property type="nucleotide sequence ID" value="NZ_BAAAIL010000001.1"/>
</dbReference>